<accession>A0A433HSX3</accession>
<reference evidence="1 2" key="1">
    <citation type="submission" date="2018-12" db="EMBL/GenBank/DDBJ databases">
        <title>Bacillus chawlae sp. nov., Bacillus glennii sp. nov., and Bacillus saganii sp. nov. Isolated from the Vehicle Assembly Building at Kennedy Space Center where the Viking Spacecraft were Assembled.</title>
        <authorList>
            <person name="Seuylemezian A."/>
            <person name="Vaishampayan P."/>
        </authorList>
    </citation>
    <scope>NUCLEOTIDE SEQUENCE [LARGE SCALE GENOMIC DNA]</scope>
    <source>
        <strain evidence="1 2">L5</strain>
    </source>
</reference>
<evidence type="ECO:0000313" key="1">
    <source>
        <dbReference type="EMBL" id="RUQ31412.1"/>
    </source>
</evidence>
<dbReference type="AlphaFoldDB" id="A0A433HSX3"/>
<organism evidence="1 2">
    <name type="scientific">Peribacillus cavernae</name>
    <dbReference type="NCBI Taxonomy" id="1674310"/>
    <lineage>
        <taxon>Bacteria</taxon>
        <taxon>Bacillati</taxon>
        <taxon>Bacillota</taxon>
        <taxon>Bacilli</taxon>
        <taxon>Bacillales</taxon>
        <taxon>Bacillaceae</taxon>
        <taxon>Peribacillus</taxon>
    </lineage>
</organism>
<proteinExistence type="predicted"/>
<dbReference type="Proteomes" id="UP000267430">
    <property type="component" value="Unassembled WGS sequence"/>
</dbReference>
<dbReference type="RefSeq" id="WP_126863435.1">
    <property type="nucleotide sequence ID" value="NZ_JAUSTX010000004.1"/>
</dbReference>
<protein>
    <submittedName>
        <fullName evidence="1">Uncharacterized protein</fullName>
    </submittedName>
</protein>
<evidence type="ECO:0000313" key="2">
    <source>
        <dbReference type="Proteomes" id="UP000267430"/>
    </source>
</evidence>
<gene>
    <name evidence="1" type="ORF">ELQ35_03425</name>
</gene>
<keyword evidence="2" id="KW-1185">Reference proteome</keyword>
<dbReference type="EMBL" id="RYZZ01000005">
    <property type="protein sequence ID" value="RUQ31412.1"/>
    <property type="molecule type" value="Genomic_DNA"/>
</dbReference>
<dbReference type="OrthoDB" id="2886557at2"/>
<sequence>MPNYHKIILNGQVYYRGFDETTGYYEDEMLTEKELVERLLEDAIGSIIEIDKEVIERVINCIPSSFQREMVQNYINYLEAVVESLE</sequence>
<name>A0A433HSX3_9BACI</name>
<comment type="caution">
    <text evidence="1">The sequence shown here is derived from an EMBL/GenBank/DDBJ whole genome shotgun (WGS) entry which is preliminary data.</text>
</comment>